<reference evidence="4 5" key="1">
    <citation type="submission" date="2015-02" db="EMBL/GenBank/DDBJ databases">
        <authorList>
            <person name="Gomez-Escribano P.J."/>
        </authorList>
    </citation>
    <scope>NUCLEOTIDE SEQUENCE [LARGE SCALE GENOMIC DNA]</scope>
    <source>
        <strain evidence="5">C34 (DSM 42122 / NRRL B-24963)</strain>
    </source>
</reference>
<dbReference type="InterPro" id="IPR002347">
    <property type="entry name" value="SDR_fam"/>
</dbReference>
<evidence type="ECO:0000256" key="3">
    <source>
        <dbReference type="SAM" id="MobiDB-lite"/>
    </source>
</evidence>
<dbReference type="SUPFAM" id="SSF51735">
    <property type="entry name" value="NAD(P)-binding Rossmann-fold domains"/>
    <property type="match status" value="1"/>
</dbReference>
<accession>A0A0F7W6G5</accession>
<evidence type="ECO:0000313" key="4">
    <source>
        <dbReference type="EMBL" id="CQR65442.1"/>
    </source>
</evidence>
<dbReference type="RefSeq" id="WP_063833335.1">
    <property type="nucleotide sequence ID" value="NZ_AZSD01000236.1"/>
</dbReference>
<protein>
    <submittedName>
        <fullName evidence="4">Probable oxidoreductase</fullName>
    </submittedName>
</protein>
<feature type="region of interest" description="Disordered" evidence="3">
    <location>
        <begin position="287"/>
        <end position="307"/>
    </location>
</feature>
<dbReference type="PRINTS" id="PR00081">
    <property type="entry name" value="GDHRDH"/>
</dbReference>
<dbReference type="Gene3D" id="3.40.50.720">
    <property type="entry name" value="NAD(P)-binding Rossmann-like Domain"/>
    <property type="match status" value="1"/>
</dbReference>
<dbReference type="InterPro" id="IPR036291">
    <property type="entry name" value="NAD(P)-bd_dom_sf"/>
</dbReference>
<name>A0A0F7W6G5_STRLW</name>
<feature type="compositionally biased region" description="Basic and acidic residues" evidence="3">
    <location>
        <begin position="294"/>
        <end position="307"/>
    </location>
</feature>
<evidence type="ECO:0000313" key="5">
    <source>
        <dbReference type="Proteomes" id="UP000035016"/>
    </source>
</evidence>
<evidence type="ECO:0000256" key="2">
    <source>
        <dbReference type="ARBA" id="ARBA00023002"/>
    </source>
</evidence>
<dbReference type="EMBL" id="LN831790">
    <property type="protein sequence ID" value="CQR65442.1"/>
    <property type="molecule type" value="Genomic_DNA"/>
</dbReference>
<keyword evidence="2" id="KW-0560">Oxidoreductase</keyword>
<organism evidence="4 5">
    <name type="scientific">Streptomyces leeuwenhoekii</name>
    <dbReference type="NCBI Taxonomy" id="1437453"/>
    <lineage>
        <taxon>Bacteria</taxon>
        <taxon>Bacillati</taxon>
        <taxon>Actinomycetota</taxon>
        <taxon>Actinomycetes</taxon>
        <taxon>Kitasatosporales</taxon>
        <taxon>Streptomycetaceae</taxon>
        <taxon>Streptomyces</taxon>
    </lineage>
</organism>
<dbReference type="GO" id="GO:0016491">
    <property type="term" value="F:oxidoreductase activity"/>
    <property type="evidence" value="ECO:0007669"/>
    <property type="project" value="UniProtKB-KW"/>
</dbReference>
<evidence type="ECO:0000256" key="1">
    <source>
        <dbReference type="ARBA" id="ARBA00006484"/>
    </source>
</evidence>
<proteinExistence type="inferred from homology"/>
<dbReference type="PANTHER" id="PTHR24320:SF148">
    <property type="entry name" value="NAD(P)-BINDING ROSSMANN-FOLD SUPERFAMILY PROTEIN"/>
    <property type="match status" value="1"/>
</dbReference>
<gene>
    <name evidence="4" type="primary">sle_59860</name>
</gene>
<dbReference type="Proteomes" id="UP000035016">
    <property type="component" value="Chromosome Chromosome"/>
</dbReference>
<comment type="similarity">
    <text evidence="1">Belongs to the short-chain dehydrogenases/reductases (SDR) family.</text>
</comment>
<dbReference type="AlphaFoldDB" id="A0A0F7W6G5"/>
<dbReference type="PANTHER" id="PTHR24320">
    <property type="entry name" value="RETINOL DEHYDROGENASE"/>
    <property type="match status" value="1"/>
</dbReference>
<dbReference type="Pfam" id="PF00106">
    <property type="entry name" value="adh_short"/>
    <property type="match status" value="1"/>
</dbReference>
<sequence length="307" mass="33212">MKDWHCVVTGATSGIGKEIAEGLAAAGARLALVCRSRAKGERTAAELTASWPGTDVRVFLADIAALDDVRSAAREIRSHWDRVDVLVNNAGTHELRPSVSPDGFDRVIATNHLGPFLLTRLLLEPLRRGAPSRIVTVASEAHRSVLRLDPYSFAEPRPYGPIGSWHVYARSKLLNVLTTQEAARRWGRYGIAAHALCPGLVSTGLARNIPLAPRLLALAEHTPLVHSPAQGARPALRLAGDPRFARHGGGFHSWMPGARLLPPAPLRFHPSLQRAVWERSEELVGLCGTGAPGDPRDPDPREVTGHE</sequence>
<dbReference type="KEGG" id="sle:sle_59860"/>